<evidence type="ECO:0000313" key="5">
    <source>
        <dbReference type="EMBL" id="MEQ2216896.1"/>
    </source>
</evidence>
<keyword evidence="6" id="KW-1185">Reference proteome</keyword>
<organism evidence="5 6">
    <name type="scientific">Xenoophorus captivus</name>
    <dbReference type="NCBI Taxonomy" id="1517983"/>
    <lineage>
        <taxon>Eukaryota</taxon>
        <taxon>Metazoa</taxon>
        <taxon>Chordata</taxon>
        <taxon>Craniata</taxon>
        <taxon>Vertebrata</taxon>
        <taxon>Euteleostomi</taxon>
        <taxon>Actinopterygii</taxon>
        <taxon>Neopterygii</taxon>
        <taxon>Teleostei</taxon>
        <taxon>Neoteleostei</taxon>
        <taxon>Acanthomorphata</taxon>
        <taxon>Ovalentaria</taxon>
        <taxon>Atherinomorphae</taxon>
        <taxon>Cyprinodontiformes</taxon>
        <taxon>Goodeidae</taxon>
        <taxon>Xenoophorus</taxon>
    </lineage>
</organism>
<evidence type="ECO:0000313" key="6">
    <source>
        <dbReference type="Proteomes" id="UP001434883"/>
    </source>
</evidence>
<feature type="compositionally biased region" description="Pro residues" evidence="4">
    <location>
        <begin position="62"/>
        <end position="72"/>
    </location>
</feature>
<comment type="subcellular location">
    <subcellularLocation>
        <location evidence="1">Mitochondrion outer membrane</location>
    </subcellularLocation>
</comment>
<evidence type="ECO:0000256" key="4">
    <source>
        <dbReference type="SAM" id="MobiDB-lite"/>
    </source>
</evidence>
<dbReference type="EMBL" id="JAHRIN010073106">
    <property type="protein sequence ID" value="MEQ2216896.1"/>
    <property type="molecule type" value="Genomic_DNA"/>
</dbReference>
<dbReference type="PANTHER" id="PTHR10802">
    <property type="entry name" value="MITOCHONDRIAL IMPORT RECEPTOR SUBUNIT TOM40"/>
    <property type="match status" value="1"/>
</dbReference>
<protein>
    <submittedName>
        <fullName evidence="5">Uncharacterized protein</fullName>
    </submittedName>
</protein>
<evidence type="ECO:0000256" key="2">
    <source>
        <dbReference type="ARBA" id="ARBA00022452"/>
    </source>
</evidence>
<keyword evidence="3" id="KW-0496">Mitochondrion</keyword>
<keyword evidence="2" id="KW-1134">Transmembrane beta strand</keyword>
<keyword evidence="2" id="KW-0812">Transmembrane</keyword>
<sequence length="128" mass="13504">MDQGQNFDQRRLYLCLTQVFILFVFSVPPRMGSVLAASSPSPLPDASAASSASPGVTMPPGFGMPPVSPVVPPAGTGSGLQQEAEDTLPNPGTFDECHGKCKEVFPMQMDGVRLVVNKGLSNHFQVSV</sequence>
<gene>
    <name evidence="5" type="ORF">XENOCAPTIV_024828</name>
</gene>
<dbReference type="InterPro" id="IPR037930">
    <property type="entry name" value="Tom40"/>
</dbReference>
<name>A0ABV0S9U8_9TELE</name>
<proteinExistence type="predicted"/>
<evidence type="ECO:0000256" key="1">
    <source>
        <dbReference type="ARBA" id="ARBA00004294"/>
    </source>
</evidence>
<feature type="compositionally biased region" description="Low complexity" evidence="4">
    <location>
        <begin position="36"/>
        <end position="54"/>
    </location>
</feature>
<keyword evidence="2" id="KW-0472">Membrane</keyword>
<reference evidence="5 6" key="1">
    <citation type="submission" date="2021-06" db="EMBL/GenBank/DDBJ databases">
        <authorList>
            <person name="Palmer J.M."/>
        </authorList>
    </citation>
    <scope>NUCLEOTIDE SEQUENCE [LARGE SCALE GENOMIC DNA]</scope>
    <source>
        <strain evidence="5 6">XC_2019</strain>
        <tissue evidence="5">Muscle</tissue>
    </source>
</reference>
<feature type="region of interest" description="Disordered" evidence="4">
    <location>
        <begin position="36"/>
        <end position="93"/>
    </location>
</feature>
<comment type="caution">
    <text evidence="5">The sequence shown here is derived from an EMBL/GenBank/DDBJ whole genome shotgun (WGS) entry which is preliminary data.</text>
</comment>
<keyword evidence="3" id="KW-1000">Mitochondrion outer membrane</keyword>
<evidence type="ECO:0000256" key="3">
    <source>
        <dbReference type="ARBA" id="ARBA00022787"/>
    </source>
</evidence>
<dbReference type="Proteomes" id="UP001434883">
    <property type="component" value="Unassembled WGS sequence"/>
</dbReference>
<accession>A0ABV0S9U8</accession>